<name>A0A0C2CUE5_9BACT</name>
<protein>
    <submittedName>
        <fullName evidence="2">Uncharacterized protein</fullName>
    </submittedName>
</protein>
<organism evidence="2 3">
    <name type="scientific">Enhygromyxa salina</name>
    <dbReference type="NCBI Taxonomy" id="215803"/>
    <lineage>
        <taxon>Bacteria</taxon>
        <taxon>Pseudomonadati</taxon>
        <taxon>Myxococcota</taxon>
        <taxon>Polyangia</taxon>
        <taxon>Nannocystales</taxon>
        <taxon>Nannocystaceae</taxon>
        <taxon>Enhygromyxa</taxon>
    </lineage>
</organism>
<dbReference type="AlphaFoldDB" id="A0A0C2CUE5"/>
<evidence type="ECO:0000313" key="3">
    <source>
        <dbReference type="Proteomes" id="UP000031599"/>
    </source>
</evidence>
<accession>A0A0C2CUE5</accession>
<sequence>MQQHPTQSPKFQLMGLPQFKLDPLLTLPVLQLFILSV</sequence>
<gene>
    <name evidence="2" type="ORF">DB30_03502</name>
    <name evidence="1" type="ORF">DB30_03573</name>
</gene>
<comment type="caution">
    <text evidence="2">The sequence shown here is derived from an EMBL/GenBank/DDBJ whole genome shotgun (WGS) entry which is preliminary data.</text>
</comment>
<reference evidence="2 3" key="1">
    <citation type="submission" date="2014-12" db="EMBL/GenBank/DDBJ databases">
        <title>Genome assembly of Enhygromyxa salina DSM 15201.</title>
        <authorList>
            <person name="Sharma G."/>
            <person name="Subramanian S."/>
        </authorList>
    </citation>
    <scope>NUCLEOTIDE SEQUENCE [LARGE SCALE GENOMIC DNA]</scope>
    <source>
        <strain evidence="2 3">DSM 15201</strain>
    </source>
</reference>
<evidence type="ECO:0000313" key="1">
    <source>
        <dbReference type="EMBL" id="KIG11520.1"/>
    </source>
</evidence>
<dbReference type="Proteomes" id="UP000031599">
    <property type="component" value="Unassembled WGS sequence"/>
</dbReference>
<evidence type="ECO:0000313" key="2">
    <source>
        <dbReference type="EMBL" id="KIG11527.1"/>
    </source>
</evidence>
<proteinExistence type="predicted"/>
<dbReference type="EMBL" id="JMCC02000271">
    <property type="protein sequence ID" value="KIG11527.1"/>
    <property type="molecule type" value="Genomic_DNA"/>
</dbReference>
<dbReference type="EMBL" id="JMCC02000279">
    <property type="protein sequence ID" value="KIG11520.1"/>
    <property type="molecule type" value="Genomic_DNA"/>
</dbReference>